<proteinExistence type="predicted"/>
<evidence type="ECO:0000259" key="1">
    <source>
        <dbReference type="Pfam" id="PF03869"/>
    </source>
</evidence>
<gene>
    <name evidence="2" type="ORF">Xbed_03597</name>
</gene>
<dbReference type="Proteomes" id="UP000194204">
    <property type="component" value="Unassembled WGS sequence"/>
</dbReference>
<reference evidence="2 3" key="1">
    <citation type="submission" date="2017-01" db="EMBL/GenBank/DDBJ databases">
        <title>Deconstructing symbiosis and pathogenesis requirements using a combined genomic-metabolomic approach.</title>
        <authorList>
            <person name="Tobias N.J."/>
            <person name="Wolff H."/>
            <person name="Djahanschiri B."/>
            <person name="Ebersberger I."/>
            <person name="Bode H.B."/>
        </authorList>
    </citation>
    <scope>NUCLEOTIDE SEQUENCE [LARGE SCALE GENOMIC DNA]</scope>
    <source>
        <strain evidence="2 3">DSM 4764</strain>
    </source>
</reference>
<evidence type="ECO:0000313" key="2">
    <source>
        <dbReference type="EMBL" id="OTA15420.1"/>
    </source>
</evidence>
<feature type="domain" description="Arc-like DNA binding" evidence="1">
    <location>
        <begin position="9"/>
        <end position="47"/>
    </location>
</feature>
<dbReference type="InterPro" id="IPR010985">
    <property type="entry name" value="Ribbon_hlx_hlx"/>
</dbReference>
<dbReference type="Pfam" id="PF03869">
    <property type="entry name" value="Arc"/>
    <property type="match status" value="1"/>
</dbReference>
<dbReference type="OrthoDB" id="7029768at2"/>
<keyword evidence="3" id="KW-1185">Reference proteome</keyword>
<accession>A0A1Y2S9R1</accession>
<dbReference type="Gene3D" id="1.10.1220.10">
    <property type="entry name" value="Met repressor-like"/>
    <property type="match status" value="1"/>
</dbReference>
<dbReference type="InterPro" id="IPR005569">
    <property type="entry name" value="Arc_DNA-bd_dom"/>
</dbReference>
<dbReference type="InterPro" id="IPR013321">
    <property type="entry name" value="Arc_rbn_hlx_hlx"/>
</dbReference>
<sequence length="123" mass="14408">MAKKPVAAQDKFMLRLPDGMREVIAKRADGNGRSMNSEIVQILQDTLYGGVSMPMNEEFTRVYISVIENDCHDEKGNFSYDKFDKNNEKIDWLIERFMERIDSDSQKFKKLLNLKKELTKQRP</sequence>
<dbReference type="GO" id="GO:0043565">
    <property type="term" value="F:sequence-specific DNA binding"/>
    <property type="evidence" value="ECO:0007669"/>
    <property type="project" value="UniProtKB-ARBA"/>
</dbReference>
<name>A0A1Y2S9R1_9GAMM</name>
<dbReference type="RefSeq" id="WP_086114185.1">
    <property type="nucleotide sequence ID" value="NZ_CAWNHF010000164.1"/>
</dbReference>
<dbReference type="STRING" id="40578.Xbed_03597"/>
<organism evidence="2 3">
    <name type="scientific">Xenorhabdus beddingii</name>
    <dbReference type="NCBI Taxonomy" id="40578"/>
    <lineage>
        <taxon>Bacteria</taxon>
        <taxon>Pseudomonadati</taxon>
        <taxon>Pseudomonadota</taxon>
        <taxon>Gammaproteobacteria</taxon>
        <taxon>Enterobacterales</taxon>
        <taxon>Morganellaceae</taxon>
        <taxon>Xenorhabdus</taxon>
    </lineage>
</organism>
<evidence type="ECO:0000313" key="3">
    <source>
        <dbReference type="Proteomes" id="UP000194204"/>
    </source>
</evidence>
<protein>
    <recommendedName>
        <fullName evidence="1">Arc-like DNA binding domain-containing protein</fullName>
    </recommendedName>
</protein>
<dbReference type="EMBL" id="MUBK01000057">
    <property type="protein sequence ID" value="OTA15420.1"/>
    <property type="molecule type" value="Genomic_DNA"/>
</dbReference>
<dbReference type="GO" id="GO:0006355">
    <property type="term" value="P:regulation of DNA-templated transcription"/>
    <property type="evidence" value="ECO:0007669"/>
    <property type="project" value="InterPro"/>
</dbReference>
<comment type="caution">
    <text evidence="2">The sequence shown here is derived from an EMBL/GenBank/DDBJ whole genome shotgun (WGS) entry which is preliminary data.</text>
</comment>
<dbReference type="SUPFAM" id="SSF47598">
    <property type="entry name" value="Ribbon-helix-helix"/>
    <property type="match status" value="1"/>
</dbReference>
<dbReference type="AlphaFoldDB" id="A0A1Y2S9R1"/>